<gene>
    <name evidence="4" type="ORF">PFICI_04905</name>
</gene>
<name>W3XAH0_PESFW</name>
<dbReference type="eggNOG" id="ENOG502SMXQ">
    <property type="taxonomic scope" value="Eukaryota"/>
</dbReference>
<evidence type="ECO:0000313" key="4">
    <source>
        <dbReference type="EMBL" id="ETS83029.1"/>
    </source>
</evidence>
<dbReference type="InParanoid" id="W3XAH0"/>
<dbReference type="AlphaFoldDB" id="W3XAH0"/>
<feature type="transmembrane region" description="Helical" evidence="2">
    <location>
        <begin position="157"/>
        <end position="179"/>
    </location>
</feature>
<dbReference type="Proteomes" id="UP000030651">
    <property type="component" value="Unassembled WGS sequence"/>
</dbReference>
<dbReference type="GeneID" id="19269918"/>
<keyword evidence="2" id="KW-1133">Transmembrane helix</keyword>
<feature type="domain" description="N-acetyltransferase" evidence="3">
    <location>
        <begin position="219"/>
        <end position="304"/>
    </location>
</feature>
<reference evidence="5" key="1">
    <citation type="journal article" date="2015" name="BMC Genomics">
        <title>Genomic and transcriptomic analysis of the endophytic fungus Pestalotiopsis fici reveals its lifestyle and high potential for synthesis of natural products.</title>
        <authorList>
            <person name="Wang X."/>
            <person name="Zhang X."/>
            <person name="Liu L."/>
            <person name="Xiang M."/>
            <person name="Wang W."/>
            <person name="Sun X."/>
            <person name="Che Y."/>
            <person name="Guo L."/>
            <person name="Liu G."/>
            <person name="Guo L."/>
            <person name="Wang C."/>
            <person name="Yin W.B."/>
            <person name="Stadler M."/>
            <person name="Zhang X."/>
            <person name="Liu X."/>
        </authorList>
    </citation>
    <scope>NUCLEOTIDE SEQUENCE [LARGE SCALE GENOMIC DNA]</scope>
    <source>
        <strain evidence="5">W106-1 / CGMCC3.15140</strain>
    </source>
</reference>
<keyword evidence="5" id="KW-1185">Reference proteome</keyword>
<accession>W3XAH0</accession>
<dbReference type="HOGENOM" id="CLU_040076_1_0_1"/>
<keyword evidence="2" id="KW-0472">Membrane</keyword>
<evidence type="ECO:0000313" key="5">
    <source>
        <dbReference type="Proteomes" id="UP000030651"/>
    </source>
</evidence>
<protein>
    <recommendedName>
        <fullName evidence="3">N-acetyltransferase domain-containing protein</fullName>
    </recommendedName>
</protein>
<dbReference type="Pfam" id="PF00583">
    <property type="entry name" value="Acetyltransf_1"/>
    <property type="match status" value="1"/>
</dbReference>
<dbReference type="InterPro" id="IPR000182">
    <property type="entry name" value="GNAT_dom"/>
</dbReference>
<sequence>MQTASTWVPRELDLSHYGHGHDNYVDKININVVPGLKTSTAFFTFLRANLNVNPSAYSSNTNTPLLQPTSPPATLPPPSPSPLVTMDTAAAAPAVAPPAALSSSSASQSNGIHLEPVPDDLPPLSVGILTSETDKVDALNLVTDSIAQQRQSSSRNLVFHPYLLPALAAALALAFQYSWRMRRDLGMALMLHSGVIMTYLLAIRYLTGRYISVAESMRWDWMVSEDGEEDTVVGVRFGREVIGALVLRLEAASNPTGRKRTRASALRGGKGVIRAWTVKLRFRGKGVGTDMLQEAIRITKEKCGRDAAVGFAKEHANSADVLPEALNGQMRKDEQRAAKTLERIVHEWEDARRHKRGNSR</sequence>
<dbReference type="KEGG" id="pfy:PFICI_04905"/>
<proteinExistence type="predicted"/>
<dbReference type="InterPro" id="IPR016181">
    <property type="entry name" value="Acyl_CoA_acyltransferase"/>
</dbReference>
<organism evidence="4 5">
    <name type="scientific">Pestalotiopsis fici (strain W106-1 / CGMCC3.15140)</name>
    <dbReference type="NCBI Taxonomy" id="1229662"/>
    <lineage>
        <taxon>Eukaryota</taxon>
        <taxon>Fungi</taxon>
        <taxon>Dikarya</taxon>
        <taxon>Ascomycota</taxon>
        <taxon>Pezizomycotina</taxon>
        <taxon>Sordariomycetes</taxon>
        <taxon>Xylariomycetidae</taxon>
        <taxon>Amphisphaeriales</taxon>
        <taxon>Sporocadaceae</taxon>
        <taxon>Pestalotiopsis</taxon>
    </lineage>
</organism>
<dbReference type="OMA" id="GPMFADD"/>
<dbReference type="Gene3D" id="3.40.630.30">
    <property type="match status" value="1"/>
</dbReference>
<dbReference type="SUPFAM" id="SSF55729">
    <property type="entry name" value="Acyl-CoA N-acyltransferases (Nat)"/>
    <property type="match status" value="1"/>
</dbReference>
<feature type="compositionally biased region" description="Pro residues" evidence="1">
    <location>
        <begin position="69"/>
        <end position="81"/>
    </location>
</feature>
<feature type="transmembrane region" description="Helical" evidence="2">
    <location>
        <begin position="185"/>
        <end position="207"/>
    </location>
</feature>
<evidence type="ECO:0000256" key="1">
    <source>
        <dbReference type="SAM" id="MobiDB-lite"/>
    </source>
</evidence>
<evidence type="ECO:0000256" key="2">
    <source>
        <dbReference type="SAM" id="Phobius"/>
    </source>
</evidence>
<dbReference type="GO" id="GO:0016747">
    <property type="term" value="F:acyltransferase activity, transferring groups other than amino-acyl groups"/>
    <property type="evidence" value="ECO:0007669"/>
    <property type="project" value="InterPro"/>
</dbReference>
<dbReference type="RefSeq" id="XP_007831677.1">
    <property type="nucleotide sequence ID" value="XM_007833486.1"/>
</dbReference>
<feature type="region of interest" description="Disordered" evidence="1">
    <location>
        <begin position="61"/>
        <end position="85"/>
    </location>
</feature>
<dbReference type="OrthoDB" id="5343688at2759"/>
<evidence type="ECO:0000259" key="3">
    <source>
        <dbReference type="Pfam" id="PF00583"/>
    </source>
</evidence>
<keyword evidence="2" id="KW-0812">Transmembrane</keyword>
<dbReference type="EMBL" id="KI912111">
    <property type="protein sequence ID" value="ETS83029.1"/>
    <property type="molecule type" value="Genomic_DNA"/>
</dbReference>